<feature type="domain" description="MENTAL" evidence="5">
    <location>
        <begin position="33"/>
        <end position="210"/>
    </location>
</feature>
<dbReference type="PANTHER" id="PTHR46121:SF4">
    <property type="entry name" value="STEROIDOGENIC ACUTE REGULATORY PROTEIN-LIKE"/>
    <property type="match status" value="1"/>
</dbReference>
<dbReference type="GO" id="GO:0099044">
    <property type="term" value="P:vesicle tethering to endoplasmic reticulum"/>
    <property type="evidence" value="ECO:0007669"/>
    <property type="project" value="TreeGrafter"/>
</dbReference>
<evidence type="ECO:0000256" key="2">
    <source>
        <dbReference type="ARBA" id="ARBA00022692"/>
    </source>
</evidence>
<feature type="transmembrane region" description="Helical" evidence="4">
    <location>
        <begin position="107"/>
        <end position="130"/>
    </location>
</feature>
<dbReference type="InterPro" id="IPR019498">
    <property type="entry name" value="MENTAL"/>
</dbReference>
<dbReference type="Pfam" id="PF10457">
    <property type="entry name" value="MENTAL"/>
    <property type="match status" value="2"/>
</dbReference>
<dbReference type="GO" id="GO:0005789">
    <property type="term" value="C:endoplasmic reticulum membrane"/>
    <property type="evidence" value="ECO:0007669"/>
    <property type="project" value="TreeGrafter"/>
</dbReference>
<comment type="subcellular location">
    <subcellularLocation>
        <location evidence="1">Membrane</location>
        <topology evidence="1">Multi-pass membrane protein</topology>
    </subcellularLocation>
</comment>
<keyword evidence="4" id="KW-1133">Transmembrane helix</keyword>
<gene>
    <name evidence="6" type="ORF">D910_09642</name>
</gene>
<feature type="transmembrane region" description="Helical" evidence="4">
    <location>
        <begin position="39"/>
        <end position="64"/>
    </location>
</feature>
<organism evidence="6 7">
    <name type="scientific">Dendroctonus ponderosae</name>
    <name type="common">Mountain pine beetle</name>
    <dbReference type="NCBI Taxonomy" id="77166"/>
    <lineage>
        <taxon>Eukaryota</taxon>
        <taxon>Metazoa</taxon>
        <taxon>Ecdysozoa</taxon>
        <taxon>Arthropoda</taxon>
        <taxon>Hexapoda</taxon>
        <taxon>Insecta</taxon>
        <taxon>Pterygota</taxon>
        <taxon>Neoptera</taxon>
        <taxon>Endopterygota</taxon>
        <taxon>Coleoptera</taxon>
        <taxon>Polyphaga</taxon>
        <taxon>Cucujiformia</taxon>
        <taxon>Curculionidae</taxon>
        <taxon>Scolytinae</taxon>
        <taxon>Dendroctonus</taxon>
    </lineage>
</organism>
<evidence type="ECO:0000313" key="6">
    <source>
        <dbReference type="EMBL" id="ERL92325.1"/>
    </source>
</evidence>
<dbReference type="EMBL" id="KB632322">
    <property type="protein sequence ID" value="ERL92325.1"/>
    <property type="molecule type" value="Genomic_DNA"/>
</dbReference>
<sequence>MAAHSYSVNTIPSIHDYIISEDLLAGQRLDGRMSAVRRFFCLFVTFDFLFISLMWLICVMVSYVSNVHTKSHIYQHSHLLQLNGQNIVNAFIEQILHYNIHESLFDIVLVAFMRFLLLILFYAILYINHWIVISWTKTSQPVFEVLLVLASFIVSWGEAWFLDFRVIPQEVHANSCYRIGKSTFDSTLYTGSSVNVCGKYYLLFTQKFTSRFFIARGRARKCEEPFRGTQNIAQQLTLSQAPNKYQLHSYQIFAQYSANKATLLKDIYLNKNKTAMLYINIIILMINS</sequence>
<evidence type="ECO:0000259" key="5">
    <source>
        <dbReference type="PROSITE" id="PS51439"/>
    </source>
</evidence>
<dbReference type="GO" id="GO:0005765">
    <property type="term" value="C:lysosomal membrane"/>
    <property type="evidence" value="ECO:0007669"/>
    <property type="project" value="TreeGrafter"/>
</dbReference>
<dbReference type="PROSITE" id="PS51439">
    <property type="entry name" value="MENTAL"/>
    <property type="match status" value="1"/>
</dbReference>
<name>U4UQL5_DENPD</name>
<dbReference type="InterPro" id="IPR051869">
    <property type="entry name" value="STARD3"/>
</dbReference>
<proteinExistence type="predicted"/>
<dbReference type="OrthoDB" id="74575at2759"/>
<dbReference type="STRING" id="77166.U4UQL5"/>
<keyword evidence="2 4" id="KW-0812">Transmembrane</keyword>
<feature type="transmembrane region" description="Helical" evidence="4">
    <location>
        <begin position="142"/>
        <end position="162"/>
    </location>
</feature>
<dbReference type="Proteomes" id="UP000030742">
    <property type="component" value="Unassembled WGS sequence"/>
</dbReference>
<reference evidence="6 7" key="1">
    <citation type="journal article" date="2013" name="Genome Biol.">
        <title>Draft genome of the mountain pine beetle, Dendroctonus ponderosae Hopkins, a major forest pest.</title>
        <authorList>
            <person name="Keeling C.I."/>
            <person name="Yuen M.M."/>
            <person name="Liao N.Y."/>
            <person name="Docking T.R."/>
            <person name="Chan S.K."/>
            <person name="Taylor G.A."/>
            <person name="Palmquist D.L."/>
            <person name="Jackman S.D."/>
            <person name="Nguyen A."/>
            <person name="Li M."/>
            <person name="Henderson H."/>
            <person name="Janes J.K."/>
            <person name="Zhao Y."/>
            <person name="Pandoh P."/>
            <person name="Moore R."/>
            <person name="Sperling F.A."/>
            <person name="Huber D.P."/>
            <person name="Birol I."/>
            <person name="Jones S.J."/>
            <person name="Bohlmann J."/>
        </authorList>
    </citation>
    <scope>NUCLEOTIDE SEQUENCE</scope>
</reference>
<dbReference type="GO" id="GO:0031902">
    <property type="term" value="C:late endosome membrane"/>
    <property type="evidence" value="ECO:0007669"/>
    <property type="project" value="TreeGrafter"/>
</dbReference>
<dbReference type="AlphaFoldDB" id="U4UQL5"/>
<dbReference type="GO" id="GO:0140284">
    <property type="term" value="C:endoplasmic reticulum-endosome membrane contact site"/>
    <property type="evidence" value="ECO:0007669"/>
    <property type="project" value="TreeGrafter"/>
</dbReference>
<evidence type="ECO:0000313" key="7">
    <source>
        <dbReference type="Proteomes" id="UP000030742"/>
    </source>
</evidence>
<protein>
    <recommendedName>
        <fullName evidence="5">MENTAL domain-containing protein</fullName>
    </recommendedName>
</protein>
<dbReference type="PANTHER" id="PTHR46121">
    <property type="entry name" value="STEROIDOGENIC ACUTE REGULATORY PROTEIN-LIKE"/>
    <property type="match status" value="1"/>
</dbReference>
<evidence type="ECO:0000256" key="4">
    <source>
        <dbReference type="SAM" id="Phobius"/>
    </source>
</evidence>
<accession>U4UQL5</accession>
<evidence type="ECO:0000256" key="3">
    <source>
        <dbReference type="ARBA" id="ARBA00023136"/>
    </source>
</evidence>
<keyword evidence="3 4" id="KW-0472">Membrane</keyword>
<evidence type="ECO:0000256" key="1">
    <source>
        <dbReference type="ARBA" id="ARBA00004141"/>
    </source>
</evidence>